<evidence type="ECO:0000259" key="2">
    <source>
        <dbReference type="Pfam" id="PF13086"/>
    </source>
</evidence>
<dbReference type="PANTHER" id="PTHR10887">
    <property type="entry name" value="DNA2/NAM7 HELICASE FAMILY"/>
    <property type="match status" value="1"/>
</dbReference>
<dbReference type="EMBL" id="JAUJEA010000024">
    <property type="protein sequence ID" value="MDN5205678.1"/>
    <property type="molecule type" value="Genomic_DNA"/>
</dbReference>
<evidence type="ECO:0000313" key="5">
    <source>
        <dbReference type="Proteomes" id="UP001172082"/>
    </source>
</evidence>
<dbReference type="Pfam" id="PF13195">
    <property type="entry name" value="DUF4011"/>
    <property type="match status" value="1"/>
</dbReference>
<protein>
    <submittedName>
        <fullName evidence="4">AAA domain-containing protein</fullName>
    </submittedName>
</protein>
<feature type="domain" description="DNA2/NAM7 helicase-like C-terminal" evidence="3">
    <location>
        <begin position="1019"/>
        <end position="1195"/>
    </location>
</feature>
<feature type="domain" description="DNA2/NAM7 helicase helicase" evidence="2">
    <location>
        <begin position="302"/>
        <end position="436"/>
    </location>
</feature>
<dbReference type="InterPro" id="IPR041677">
    <property type="entry name" value="DNA2/NAM7_AAA_11"/>
</dbReference>
<dbReference type="InterPro" id="IPR047187">
    <property type="entry name" value="SF1_C_Upf1"/>
</dbReference>
<sequence length="1342" mass="157626">MQRILQSYLRRLTNLSSNNRSLLLLRLMSNHFIDVHEFDFLNNVPSFEVIEGLIARKLRIPLCSEADSRSEKSNTVSRHLKKLSRVEKFIYEERGSKDLYVGWPFVRGKFSDGTLIRCPLLFFPVSLHLEKNQWILRSRKEVNISLNKSFLLAYTYYNKIKLDEQLLDYSFDDIEDDSRVFRTLLYQLFKDSPIEINFNQENFIDKLINFEDFKKKDFEEKHGNGELKLFPEAVLGIFPQAGSFIVPDYMTLIENNSVPDIEDFFYSRSIDEDRSVGKSYFDVYHFLNKVKEEQTFTPFKMDAFQENALKAVKKGNSVVVQGPPGTGKSQLICNLISDFIARGKRVLMVCQKRAALDVVYKRLEEKGIGDFVALVHDFKNDRKSIYEQIAGQVEKLDEYKQKNNSLDAIQLERKFLQSSRKIDQITEELEEYKATLFDEEECSLSVKELYLTSDIEAPTINLKQEYRFFKFDELDWFIRKLRSYIQYALTFNKPEHPWFKRKSFHDFGLSDLKKMSDMIKGIPGFQEEVSKRTEEIINARPDLRDCEAILHKEAEINRFLEALENPDVYGYFKNMVTSNERDIDLLWLTNTERVLLDCFKGEGPEVSLSSPELGRFQEALQKAIEARKNILKWLKWSLFSKDKFWLKRVMVANDLAYKKKGFETLIEKIDNRLNLEHNLTKIRERSWLTNIPEGFRKADFQTWFFDQKSALAAKTAFTALRNFKEYFNVQALSYEELNKRVISLVDIFKDVVAKKESWQTYLTPFQINDLLEDISRADQLLNSLKKDFDSICEFDSLKAQLLTHEQEVINKLFDTDLENDIDEFIKLFDNSLRLAWIDHIETKFPILRTVSSQKFFQLEQELQQSVEDKLRVSKDILLLKTRERTYEDAEYNRLNNMVTYKELNHQVNKKRRIWPIRKLVTNHYDELFQLVPCWMASPESVSAIFPMQEIFDLVIFDEASQCFAEKGIPAMYRGKQVVIAGDDKQLSPNDLYKVRWEDDEDDLPELEVDSLLDMANQHLMRLQLQGHYRSRSLDLIEFSNNHFYDGNLKLLPDYYDINSQEPAIKFIKVDGIWSNNINDLEARKVVTLIKEQLLSHPEKEIGVVTFNAKQQTHIMDLLDEATSNEGINIPDSLFVKNIENVQGDEKDIIIFSTAYGPDEKGKMIMQFGSLNVVGGENRLNVAITRAKDKIFIVSSVLPHELKVENSKNEGPKLLKKYLQFAKNVSDGKFIPSTISLDQYNTEWFLRNKIKNWSQSDELDVELANELPFTDLTIKINDEYKGLILTDDDLYHQSISVKEAHVYKPFTLHEKHWRYSMFHSRELWQSEEDLKERFVRFLSQLQN</sequence>
<dbReference type="Pfam" id="PF13087">
    <property type="entry name" value="AAA_12"/>
    <property type="match status" value="1"/>
</dbReference>
<proteinExistence type="predicted"/>
<accession>A0ABT8KZ92</accession>
<dbReference type="InterPro" id="IPR025103">
    <property type="entry name" value="DUF4011"/>
</dbReference>
<dbReference type="CDD" id="cd18808">
    <property type="entry name" value="SF1_C_Upf1"/>
    <property type="match status" value="1"/>
</dbReference>
<evidence type="ECO:0000313" key="4">
    <source>
        <dbReference type="EMBL" id="MDN5205678.1"/>
    </source>
</evidence>
<feature type="domain" description="DNA2/NAM7 helicase helicase" evidence="2">
    <location>
        <begin position="860"/>
        <end position="988"/>
    </location>
</feature>
<comment type="caution">
    <text evidence="4">The sequence shown here is derived from an EMBL/GenBank/DDBJ whole genome shotgun (WGS) entry which is preliminary data.</text>
</comment>
<dbReference type="Gene3D" id="3.40.50.300">
    <property type="entry name" value="P-loop containing nucleotide triphosphate hydrolases"/>
    <property type="match status" value="3"/>
</dbReference>
<feature type="coiled-coil region" evidence="1">
    <location>
        <begin position="415"/>
        <end position="442"/>
    </location>
</feature>
<dbReference type="InterPro" id="IPR027417">
    <property type="entry name" value="P-loop_NTPase"/>
</dbReference>
<name>A0ABT8KZ92_9BACT</name>
<keyword evidence="5" id="KW-1185">Reference proteome</keyword>
<reference evidence="4" key="1">
    <citation type="submission" date="2023-06" db="EMBL/GenBank/DDBJ databases">
        <title>Genomic of Parafulvivirga corallium.</title>
        <authorList>
            <person name="Wang G."/>
        </authorList>
    </citation>
    <scope>NUCLEOTIDE SEQUENCE</scope>
    <source>
        <strain evidence="4">BMA10</strain>
    </source>
</reference>
<dbReference type="PANTHER" id="PTHR10887:SF530">
    <property type="entry name" value="SUPERFAMILY I DNA HELICASES"/>
    <property type="match status" value="1"/>
</dbReference>
<keyword evidence="1" id="KW-0175">Coiled coil</keyword>
<dbReference type="InterPro" id="IPR045055">
    <property type="entry name" value="DNA2/NAM7-like"/>
</dbReference>
<dbReference type="Proteomes" id="UP001172082">
    <property type="component" value="Unassembled WGS sequence"/>
</dbReference>
<dbReference type="Pfam" id="PF13086">
    <property type="entry name" value="AAA_11"/>
    <property type="match status" value="2"/>
</dbReference>
<dbReference type="InterPro" id="IPR041679">
    <property type="entry name" value="DNA2/NAM7-like_C"/>
</dbReference>
<dbReference type="SUPFAM" id="SSF52540">
    <property type="entry name" value="P-loop containing nucleoside triphosphate hydrolases"/>
    <property type="match status" value="1"/>
</dbReference>
<evidence type="ECO:0000259" key="3">
    <source>
        <dbReference type="Pfam" id="PF13087"/>
    </source>
</evidence>
<evidence type="ECO:0000256" key="1">
    <source>
        <dbReference type="SAM" id="Coils"/>
    </source>
</evidence>
<gene>
    <name evidence="4" type="ORF">QQ008_30115</name>
</gene>
<organism evidence="4 5">
    <name type="scientific">Splendidivirga corallicola</name>
    <dbReference type="NCBI Taxonomy" id="3051826"/>
    <lineage>
        <taxon>Bacteria</taxon>
        <taxon>Pseudomonadati</taxon>
        <taxon>Bacteroidota</taxon>
        <taxon>Cytophagia</taxon>
        <taxon>Cytophagales</taxon>
        <taxon>Splendidivirgaceae</taxon>
        <taxon>Splendidivirga</taxon>
    </lineage>
</organism>